<dbReference type="InterPro" id="IPR015424">
    <property type="entry name" value="PyrdxlP-dep_Trfase"/>
</dbReference>
<evidence type="ECO:0000313" key="9">
    <source>
        <dbReference type="EMBL" id="TKA64105.1"/>
    </source>
</evidence>
<reference evidence="9 10" key="1">
    <citation type="submission" date="2017-03" db="EMBL/GenBank/DDBJ databases">
        <title>Genomes of endolithic fungi from Antarctica.</title>
        <authorList>
            <person name="Coleine C."/>
            <person name="Masonjones S."/>
            <person name="Stajich J.E."/>
        </authorList>
    </citation>
    <scope>NUCLEOTIDE SEQUENCE [LARGE SCALE GENOMIC DNA]</scope>
    <source>
        <strain evidence="9 10">CCFEE 5187</strain>
    </source>
</reference>
<dbReference type="InterPro" id="IPR002129">
    <property type="entry name" value="PyrdxlP-dep_de-COase"/>
</dbReference>
<dbReference type="InterPro" id="IPR015422">
    <property type="entry name" value="PyrdxlP-dep_Trfase_small"/>
</dbReference>
<organism evidence="9 10">
    <name type="scientific">Cryomyces minteri</name>
    <dbReference type="NCBI Taxonomy" id="331657"/>
    <lineage>
        <taxon>Eukaryota</taxon>
        <taxon>Fungi</taxon>
        <taxon>Dikarya</taxon>
        <taxon>Ascomycota</taxon>
        <taxon>Pezizomycotina</taxon>
        <taxon>Dothideomycetes</taxon>
        <taxon>Dothideomycetes incertae sedis</taxon>
        <taxon>Cryomyces</taxon>
    </lineage>
</organism>
<comment type="caution">
    <text evidence="9">The sequence shown here is derived from an EMBL/GenBank/DDBJ whole genome shotgun (WGS) entry which is preliminary data.</text>
</comment>
<evidence type="ECO:0000256" key="2">
    <source>
        <dbReference type="ARBA" id="ARBA00009533"/>
    </source>
</evidence>
<dbReference type="InterPro" id="IPR015421">
    <property type="entry name" value="PyrdxlP-dep_Trfase_major"/>
</dbReference>
<evidence type="ECO:0000313" key="10">
    <source>
        <dbReference type="Proteomes" id="UP000308768"/>
    </source>
</evidence>
<evidence type="ECO:0000256" key="3">
    <source>
        <dbReference type="ARBA" id="ARBA00022793"/>
    </source>
</evidence>
<evidence type="ECO:0000256" key="1">
    <source>
        <dbReference type="ARBA" id="ARBA00001933"/>
    </source>
</evidence>
<name>A0A4U0WR15_9PEZI</name>
<dbReference type="PANTHER" id="PTHR11999">
    <property type="entry name" value="GROUP II PYRIDOXAL-5-PHOSPHATE DECARBOXYLASE"/>
    <property type="match status" value="1"/>
</dbReference>
<dbReference type="PANTHER" id="PTHR11999:SF70">
    <property type="entry name" value="MIP05841P"/>
    <property type="match status" value="1"/>
</dbReference>
<evidence type="ECO:0000256" key="5">
    <source>
        <dbReference type="ARBA" id="ARBA00023239"/>
    </source>
</evidence>
<accession>A0A4U0WR15</accession>
<dbReference type="GO" id="GO:0019752">
    <property type="term" value="P:carboxylic acid metabolic process"/>
    <property type="evidence" value="ECO:0007669"/>
    <property type="project" value="InterPro"/>
</dbReference>
<dbReference type="Gene3D" id="3.40.640.10">
    <property type="entry name" value="Type I PLP-dependent aspartate aminotransferase-like (Major domain)"/>
    <property type="match status" value="1"/>
</dbReference>
<dbReference type="OrthoDB" id="639767at2759"/>
<keyword evidence="10" id="KW-1185">Reference proteome</keyword>
<evidence type="ECO:0000256" key="7">
    <source>
        <dbReference type="RuleBase" id="RU000382"/>
    </source>
</evidence>
<dbReference type="PROSITE" id="PS00392">
    <property type="entry name" value="DDC_GAD_HDC_YDC"/>
    <property type="match status" value="1"/>
</dbReference>
<dbReference type="Gene3D" id="1.20.1340.10">
    <property type="entry name" value="dopa decarboxylase, N-terminal domain"/>
    <property type="match status" value="1"/>
</dbReference>
<dbReference type="PRINTS" id="PR00800">
    <property type="entry name" value="YHDCRBOXLASE"/>
</dbReference>
<keyword evidence="3" id="KW-0210">Decarboxylase</keyword>
<feature type="region of interest" description="Disordered" evidence="8">
    <location>
        <begin position="456"/>
        <end position="479"/>
    </location>
</feature>
<evidence type="ECO:0000256" key="6">
    <source>
        <dbReference type="PIRSR" id="PIRSR602129-50"/>
    </source>
</evidence>
<comment type="similarity">
    <text evidence="2 7">Belongs to the group II decarboxylase family.</text>
</comment>
<protein>
    <recommendedName>
        <fullName evidence="11">Aromatic-L-amino-acid decarboxylase</fullName>
    </recommendedName>
</protein>
<dbReference type="AlphaFoldDB" id="A0A4U0WR15"/>
<dbReference type="STRING" id="331657.A0A4U0WR15"/>
<dbReference type="Pfam" id="PF00282">
    <property type="entry name" value="Pyridoxal_deC"/>
    <property type="match status" value="1"/>
</dbReference>
<dbReference type="SUPFAM" id="SSF53383">
    <property type="entry name" value="PLP-dependent transferases"/>
    <property type="match status" value="1"/>
</dbReference>
<dbReference type="GO" id="GO:0030170">
    <property type="term" value="F:pyridoxal phosphate binding"/>
    <property type="evidence" value="ECO:0007669"/>
    <property type="project" value="InterPro"/>
</dbReference>
<feature type="compositionally biased region" description="Polar residues" evidence="8">
    <location>
        <begin position="10"/>
        <end position="25"/>
    </location>
</feature>
<dbReference type="InterPro" id="IPR010977">
    <property type="entry name" value="Aromatic_deC"/>
</dbReference>
<dbReference type="EMBL" id="NAJN01001311">
    <property type="protein sequence ID" value="TKA64105.1"/>
    <property type="molecule type" value="Genomic_DNA"/>
</dbReference>
<dbReference type="GO" id="GO:0006520">
    <property type="term" value="P:amino acid metabolic process"/>
    <property type="evidence" value="ECO:0007669"/>
    <property type="project" value="InterPro"/>
</dbReference>
<keyword evidence="4 6" id="KW-0663">Pyridoxal phosphate</keyword>
<dbReference type="InterPro" id="IPR021115">
    <property type="entry name" value="Pyridoxal-P_BS"/>
</dbReference>
<feature type="region of interest" description="Disordered" evidence="8">
    <location>
        <begin position="1"/>
        <end position="32"/>
    </location>
</feature>
<feature type="modified residue" description="N6-(pyridoxal phosphate)lysine" evidence="6">
    <location>
        <position position="337"/>
    </location>
</feature>
<comment type="cofactor">
    <cofactor evidence="1 6 7">
        <name>pyridoxal 5'-phosphate</name>
        <dbReference type="ChEBI" id="CHEBI:597326"/>
    </cofactor>
</comment>
<proteinExistence type="inferred from homology"/>
<dbReference type="Gene3D" id="3.90.1150.10">
    <property type="entry name" value="Aspartate Aminotransferase, domain 1"/>
    <property type="match status" value="1"/>
</dbReference>
<sequence>MEHAKDVANGAQTPQSSGQHTSINKPQDPMDSTKFREAAHAAVDEIINYYDTLPSRRVLSSVEPGYLRSLLPSGPPEDPEPWHEIQKDIESKIMPGLTHWQSPNFMAFFPASSTYPGMLGELYSAAFTAPAFNWLCSPAITELETVVLDWLAKLLNLPDCYLSRGEGGGVIQGSASEAVVTVMVAARERYLREKSEGLEGEAREDKIAHLRGKLVALGSEQAHSSTHKAANIAGTRYRSVPVHLEDDFALTGRGLRKTIEDCKAKGQEPFYLTVSLGTTSTCAVDCFEEIAQVAKDYPSIWIHVDAAYAGAALVCGEFQHHTAHFSAFDSFDMNMHKWLLTNFDASCLYVKRRRDLTDALSITPSYLRNTFSDSGLVTDYRDWQIPLGRRFRAMKIWFVLRTYGISGLKAHIRHHIQLGDLFHGLIKSRSDLFAVLTPPAFALTVITIIPRRQRRQRSSIPADRPDPAHEAYTNDFTPDATNQHLIDANALTKEVYELVNSRGEIFLTSGVVGGVYVIRIVSANPMAEEKYVRRAFDILVKTAEEVLAGKEPVPRENGVEENPLVKMPVPRLG</sequence>
<keyword evidence="5 7" id="KW-0456">Lyase</keyword>
<evidence type="ECO:0000256" key="4">
    <source>
        <dbReference type="ARBA" id="ARBA00022898"/>
    </source>
</evidence>
<dbReference type="GO" id="GO:0005737">
    <property type="term" value="C:cytoplasm"/>
    <property type="evidence" value="ECO:0007669"/>
    <property type="project" value="TreeGrafter"/>
</dbReference>
<dbReference type="GO" id="GO:0016831">
    <property type="term" value="F:carboxy-lyase activity"/>
    <property type="evidence" value="ECO:0007669"/>
    <property type="project" value="UniProtKB-KW"/>
</dbReference>
<gene>
    <name evidence="9" type="ORF">B0A49_06197</name>
</gene>
<evidence type="ECO:0000256" key="8">
    <source>
        <dbReference type="SAM" id="MobiDB-lite"/>
    </source>
</evidence>
<evidence type="ECO:0008006" key="11">
    <source>
        <dbReference type="Google" id="ProtNLM"/>
    </source>
</evidence>
<dbReference type="Proteomes" id="UP000308768">
    <property type="component" value="Unassembled WGS sequence"/>
</dbReference>